<dbReference type="Proteomes" id="UP000000592">
    <property type="component" value="Chromosome"/>
</dbReference>
<reference evidence="5 6" key="1">
    <citation type="journal article" date="2004" name="Nat. Biotechnol.">
        <title>The genome sequence of the extreme thermophile Thermus thermophilus.</title>
        <authorList>
            <person name="Henne A."/>
            <person name="Brueggemann H."/>
            <person name="Raasch C."/>
            <person name="Wiezer A."/>
            <person name="Hartsch T."/>
            <person name="Liesegang H."/>
            <person name="Johann A."/>
            <person name="Lienard T."/>
            <person name="Gohl O."/>
            <person name="Martinez-Arias R."/>
            <person name="Jacobi C."/>
            <person name="Starkuviene V."/>
            <person name="Schlenczeck S."/>
            <person name="Dencker S."/>
            <person name="Huber R."/>
            <person name="Klenk H.-P."/>
            <person name="Overbeek R."/>
            <person name="Kramer W."/>
            <person name="Merkl R."/>
            <person name="Gottschalk G."/>
            <person name="Fritz H.-J."/>
        </authorList>
    </citation>
    <scope>NUCLEOTIDE SEQUENCE [LARGE SCALE GENOMIC DNA]</scope>
    <source>
        <strain evidence="6">ATCC BAA-163 / DSM 7039 / HB27</strain>
    </source>
</reference>
<dbReference type="RefSeq" id="WP_011172730.1">
    <property type="nucleotide sequence ID" value="NC_005835.1"/>
</dbReference>
<dbReference type="PANTHER" id="PTHR43685">
    <property type="entry name" value="GLYCOSYLTRANSFERASE"/>
    <property type="match status" value="1"/>
</dbReference>
<dbReference type="Pfam" id="PF00535">
    <property type="entry name" value="Glycos_transf_2"/>
    <property type="match status" value="1"/>
</dbReference>
<sequence>MRSRPTEGNLLVSIGIPFLNPGPYLDLAVRSVFAQTYLNWELILVDDGSTDGSYERAVAIQDPRVRVLRDGQNKGLPARLNEIVRLAKGELVARMDADDAMHPLRLEKQVGFLQANPELDGVTTGAYLIDAEDRPIALLPGRQPSAQEVLARGGFLHPSLLARKSWFEAHPYSLDYPRAEDRELFVRTFKTSRLHVLSEPLYFYRWFGVPRGKTLRIGYRSERKVMWKYGPNLVGWGPSLRLIALSFGKELLTWFLEWTHLEKGFQTRRAFQPLLEMDQREALRTLKVIRETCVPGWD</sequence>
<dbReference type="DNASU" id="2775417"/>
<evidence type="ECO:0000256" key="1">
    <source>
        <dbReference type="ARBA" id="ARBA00006739"/>
    </source>
</evidence>
<dbReference type="HOGENOM" id="CLU_025996_0_5_0"/>
<dbReference type="PANTHER" id="PTHR43685:SF5">
    <property type="entry name" value="GLYCOSYLTRANSFERASE EPSE-RELATED"/>
    <property type="match status" value="1"/>
</dbReference>
<evidence type="ECO:0000256" key="2">
    <source>
        <dbReference type="ARBA" id="ARBA00022676"/>
    </source>
</evidence>
<evidence type="ECO:0000313" key="6">
    <source>
        <dbReference type="Proteomes" id="UP000000592"/>
    </source>
</evidence>
<accession>Q72KY6</accession>
<dbReference type="InterPro" id="IPR050834">
    <property type="entry name" value="Glycosyltransf_2"/>
</dbReference>
<dbReference type="GO" id="GO:0016757">
    <property type="term" value="F:glycosyltransferase activity"/>
    <property type="evidence" value="ECO:0007669"/>
    <property type="project" value="UniProtKB-KW"/>
</dbReference>
<comment type="similarity">
    <text evidence="1">Belongs to the glycosyltransferase 2 family.</text>
</comment>
<dbReference type="CAZy" id="GT2">
    <property type="family name" value="Glycosyltransferase Family 2"/>
</dbReference>
<keyword evidence="3 5" id="KW-0808">Transferase</keyword>
<proteinExistence type="inferred from homology"/>
<dbReference type="InterPro" id="IPR029044">
    <property type="entry name" value="Nucleotide-diphossugar_trans"/>
</dbReference>
<dbReference type="InterPro" id="IPR001173">
    <property type="entry name" value="Glyco_trans_2-like"/>
</dbReference>
<organism evidence="5 6">
    <name type="scientific">Thermus thermophilus (strain ATCC BAA-163 / DSM 7039 / HB27)</name>
    <dbReference type="NCBI Taxonomy" id="262724"/>
    <lineage>
        <taxon>Bacteria</taxon>
        <taxon>Thermotogati</taxon>
        <taxon>Deinococcota</taxon>
        <taxon>Deinococci</taxon>
        <taxon>Thermales</taxon>
        <taxon>Thermaceae</taxon>
        <taxon>Thermus</taxon>
    </lineage>
</organism>
<evidence type="ECO:0000313" key="5">
    <source>
        <dbReference type="EMBL" id="AAS80627.1"/>
    </source>
</evidence>
<evidence type="ECO:0000256" key="3">
    <source>
        <dbReference type="ARBA" id="ARBA00022679"/>
    </source>
</evidence>
<feature type="domain" description="Glycosyltransferase 2-like" evidence="4">
    <location>
        <begin position="13"/>
        <end position="134"/>
    </location>
</feature>
<name>Q72KY6_THET2</name>
<evidence type="ECO:0000259" key="4">
    <source>
        <dbReference type="Pfam" id="PF00535"/>
    </source>
</evidence>
<keyword evidence="2" id="KW-0328">Glycosyltransferase</keyword>
<dbReference type="CDD" id="cd00761">
    <property type="entry name" value="Glyco_tranf_GTA_type"/>
    <property type="match status" value="1"/>
</dbReference>
<dbReference type="KEGG" id="tth:TT_C0279"/>
<dbReference type="AlphaFoldDB" id="Q72KY6"/>
<dbReference type="EMBL" id="AE017221">
    <property type="protein sequence ID" value="AAS80627.1"/>
    <property type="molecule type" value="Genomic_DNA"/>
</dbReference>
<dbReference type="SUPFAM" id="SSF53448">
    <property type="entry name" value="Nucleotide-diphospho-sugar transferases"/>
    <property type="match status" value="1"/>
</dbReference>
<dbReference type="Gene3D" id="3.90.550.10">
    <property type="entry name" value="Spore Coat Polysaccharide Biosynthesis Protein SpsA, Chain A"/>
    <property type="match status" value="1"/>
</dbReference>
<protein>
    <submittedName>
        <fullName evidence="5">Probable glycosyltransferase</fullName>
    </submittedName>
</protein>
<dbReference type="OrthoDB" id="9815829at2"/>
<dbReference type="eggNOG" id="COG1215">
    <property type="taxonomic scope" value="Bacteria"/>
</dbReference>
<gene>
    <name evidence="5" type="ordered locus">TT_C0279</name>
</gene>